<evidence type="ECO:0000313" key="2">
    <source>
        <dbReference type="Proteomes" id="UP001494902"/>
    </source>
</evidence>
<organism evidence="1 2">
    <name type="scientific">Pseudonocardia nematodicida</name>
    <dbReference type="NCBI Taxonomy" id="1206997"/>
    <lineage>
        <taxon>Bacteria</taxon>
        <taxon>Bacillati</taxon>
        <taxon>Actinomycetota</taxon>
        <taxon>Actinomycetes</taxon>
        <taxon>Pseudonocardiales</taxon>
        <taxon>Pseudonocardiaceae</taxon>
        <taxon>Pseudonocardia</taxon>
    </lineage>
</organism>
<reference evidence="1 2" key="1">
    <citation type="submission" date="2024-03" db="EMBL/GenBank/DDBJ databases">
        <title>Draft genome sequence of Pseudonocardia nematodicida JCM 31783.</title>
        <authorList>
            <person name="Butdee W."/>
            <person name="Duangmal K."/>
        </authorList>
    </citation>
    <scope>NUCLEOTIDE SEQUENCE [LARGE SCALE GENOMIC DNA]</scope>
    <source>
        <strain evidence="1 2">JCM 31783</strain>
    </source>
</reference>
<dbReference type="EMBL" id="JBEDNQ010000002">
    <property type="protein sequence ID" value="MEQ3550189.1"/>
    <property type="molecule type" value="Genomic_DNA"/>
</dbReference>
<dbReference type="RefSeq" id="WP_349297269.1">
    <property type="nucleotide sequence ID" value="NZ_JBEDNQ010000002.1"/>
</dbReference>
<protein>
    <submittedName>
        <fullName evidence="1">Phosphopantetheinyl transferase</fullName>
    </submittedName>
</protein>
<sequence length="155" mass="15502">MNARGGAGPAEGSVGADRAGAWGGAVVPYGGLTDPAALVAPMPVNGVFSRSERLRSGAGRTLQHWAGRLAAKRAVLRALGVEPGVTALGAVEVLPRPTPTCARDTACGHGHPPGVTLHPPLTGDPASTVRVSISHTDDLAVAVAVTGPALEEDAR</sequence>
<keyword evidence="2" id="KW-1185">Reference proteome</keyword>
<dbReference type="SUPFAM" id="SSF56214">
    <property type="entry name" value="4'-phosphopantetheinyl transferase"/>
    <property type="match status" value="1"/>
</dbReference>
<proteinExistence type="predicted"/>
<gene>
    <name evidence="1" type="ORF">WIS52_06860</name>
</gene>
<dbReference type="GO" id="GO:0016740">
    <property type="term" value="F:transferase activity"/>
    <property type="evidence" value="ECO:0007669"/>
    <property type="project" value="UniProtKB-KW"/>
</dbReference>
<name>A0ABV1K8J2_9PSEU</name>
<dbReference type="InterPro" id="IPR037143">
    <property type="entry name" value="4-PPantetheinyl_Trfase_dom_sf"/>
</dbReference>
<evidence type="ECO:0000313" key="1">
    <source>
        <dbReference type="EMBL" id="MEQ3550189.1"/>
    </source>
</evidence>
<dbReference type="Gene3D" id="3.90.470.20">
    <property type="entry name" value="4'-phosphopantetheinyl transferase domain"/>
    <property type="match status" value="1"/>
</dbReference>
<comment type="caution">
    <text evidence="1">The sequence shown here is derived from an EMBL/GenBank/DDBJ whole genome shotgun (WGS) entry which is preliminary data.</text>
</comment>
<accession>A0ABV1K8J2</accession>
<keyword evidence="1" id="KW-0808">Transferase</keyword>
<dbReference type="Proteomes" id="UP001494902">
    <property type="component" value="Unassembled WGS sequence"/>
</dbReference>